<organism evidence="2 3">
    <name type="scientific">Gibberella moniliformis (strain M3125 / FGSC 7600)</name>
    <name type="common">Maize ear and stalk rot fungus</name>
    <name type="synonym">Fusarium verticillioides</name>
    <dbReference type="NCBI Taxonomy" id="334819"/>
    <lineage>
        <taxon>Eukaryota</taxon>
        <taxon>Fungi</taxon>
        <taxon>Dikarya</taxon>
        <taxon>Ascomycota</taxon>
        <taxon>Pezizomycotina</taxon>
        <taxon>Sordariomycetes</taxon>
        <taxon>Hypocreomycetidae</taxon>
        <taxon>Hypocreales</taxon>
        <taxon>Nectriaceae</taxon>
        <taxon>Fusarium</taxon>
        <taxon>Fusarium fujikuroi species complex</taxon>
    </lineage>
</organism>
<keyword evidence="3" id="KW-1185">Reference proteome</keyword>
<proteinExistence type="predicted"/>
<dbReference type="RefSeq" id="XP_018742235.1">
    <property type="nucleotide sequence ID" value="XM_018886643.1"/>
</dbReference>
<accession>W7LKS3</accession>
<evidence type="ECO:0000256" key="1">
    <source>
        <dbReference type="SAM" id="MobiDB-lite"/>
    </source>
</evidence>
<dbReference type="EMBL" id="CM000578">
    <property type="protein sequence ID" value="EWG36044.1"/>
    <property type="molecule type" value="Genomic_DNA"/>
</dbReference>
<dbReference type="EMBL" id="DS022242">
    <property type="protein sequence ID" value="EWG36044.1"/>
    <property type="molecule type" value="Genomic_DNA"/>
</dbReference>
<dbReference type="KEGG" id="fvr:FVEG_00211"/>
<dbReference type="GeneID" id="30058598"/>
<protein>
    <submittedName>
        <fullName evidence="2">Uncharacterized protein</fullName>
    </submittedName>
</protein>
<dbReference type="VEuPathDB" id="FungiDB:FVEG_00211"/>
<feature type="region of interest" description="Disordered" evidence="1">
    <location>
        <begin position="22"/>
        <end position="46"/>
    </location>
</feature>
<dbReference type="AlphaFoldDB" id="W7LKS3"/>
<name>W7LKS3_GIBM7</name>
<evidence type="ECO:0000313" key="2">
    <source>
        <dbReference type="EMBL" id="EWG36044.1"/>
    </source>
</evidence>
<dbReference type="Proteomes" id="UP000009096">
    <property type="component" value="Chromosome 1"/>
</dbReference>
<dbReference type="HOGENOM" id="CLU_3191415_0_0_1"/>
<reference evidence="2 3" key="1">
    <citation type="journal article" date="2010" name="Nature">
        <title>Comparative genomics reveals mobile pathogenicity chromosomes in Fusarium.</title>
        <authorList>
            <person name="Ma L.J."/>
            <person name="van der Does H.C."/>
            <person name="Borkovich K.A."/>
            <person name="Coleman J.J."/>
            <person name="Daboussi M.J."/>
            <person name="Di Pietro A."/>
            <person name="Dufresne M."/>
            <person name="Freitag M."/>
            <person name="Grabherr M."/>
            <person name="Henrissat B."/>
            <person name="Houterman P.M."/>
            <person name="Kang S."/>
            <person name="Shim W.B."/>
            <person name="Woloshuk C."/>
            <person name="Xie X."/>
            <person name="Xu J.R."/>
            <person name="Antoniw J."/>
            <person name="Baker S.E."/>
            <person name="Bluhm B.H."/>
            <person name="Breakspear A."/>
            <person name="Brown D.W."/>
            <person name="Butchko R.A."/>
            <person name="Chapman S."/>
            <person name="Coulson R."/>
            <person name="Coutinho P.M."/>
            <person name="Danchin E.G."/>
            <person name="Diener A."/>
            <person name="Gale L.R."/>
            <person name="Gardiner D.M."/>
            <person name="Goff S."/>
            <person name="Hammond-Kosack K.E."/>
            <person name="Hilburn K."/>
            <person name="Hua-Van A."/>
            <person name="Jonkers W."/>
            <person name="Kazan K."/>
            <person name="Kodira C.D."/>
            <person name="Koehrsen M."/>
            <person name="Kumar L."/>
            <person name="Lee Y.H."/>
            <person name="Li L."/>
            <person name="Manners J.M."/>
            <person name="Miranda-Saavedra D."/>
            <person name="Mukherjee M."/>
            <person name="Park G."/>
            <person name="Park J."/>
            <person name="Park S.Y."/>
            <person name="Proctor R.H."/>
            <person name="Regev A."/>
            <person name="Ruiz-Roldan M.C."/>
            <person name="Sain D."/>
            <person name="Sakthikumar S."/>
            <person name="Sykes S."/>
            <person name="Schwartz D.C."/>
            <person name="Turgeon B.G."/>
            <person name="Wapinski I."/>
            <person name="Yoder O."/>
            <person name="Young S."/>
            <person name="Zeng Q."/>
            <person name="Zhou S."/>
            <person name="Galagan J."/>
            <person name="Cuomo C.A."/>
            <person name="Kistler H.C."/>
            <person name="Rep M."/>
        </authorList>
    </citation>
    <scope>NUCLEOTIDE SEQUENCE [LARGE SCALE GENOMIC DNA]</scope>
    <source>
        <strain evidence="3">M3125 / FGSC 7600</strain>
    </source>
</reference>
<sequence>MYARHLELQARVRYIRMRSASASSRELSGSSPLSSIGSDLLSCRLR</sequence>
<evidence type="ECO:0000313" key="3">
    <source>
        <dbReference type="Proteomes" id="UP000009096"/>
    </source>
</evidence>
<gene>
    <name evidence="2" type="ORF">FVEG_00211</name>
</gene>